<dbReference type="InterPro" id="IPR036097">
    <property type="entry name" value="HisK_dim/P_sf"/>
</dbReference>
<keyword evidence="6" id="KW-0418">Kinase</keyword>
<evidence type="ECO:0000256" key="6">
    <source>
        <dbReference type="ARBA" id="ARBA00022777"/>
    </source>
</evidence>
<dbReference type="PANTHER" id="PTHR43065">
    <property type="entry name" value="SENSOR HISTIDINE KINASE"/>
    <property type="match status" value="1"/>
</dbReference>
<dbReference type="PROSITE" id="PS50113">
    <property type="entry name" value="PAC"/>
    <property type="match status" value="1"/>
</dbReference>
<accession>A0ABS8HYY2</accession>
<dbReference type="SMART" id="SM00388">
    <property type="entry name" value="HisKA"/>
    <property type="match status" value="1"/>
</dbReference>
<dbReference type="SMART" id="SM00387">
    <property type="entry name" value="HATPase_c"/>
    <property type="match status" value="1"/>
</dbReference>
<comment type="caution">
    <text evidence="13">The sequence shown here is derived from an EMBL/GenBank/DDBJ whole genome shotgun (WGS) entry which is preliminary data.</text>
</comment>
<dbReference type="SMART" id="SM00086">
    <property type="entry name" value="PAC"/>
    <property type="match status" value="1"/>
</dbReference>
<dbReference type="InterPro" id="IPR036890">
    <property type="entry name" value="HATPase_C_sf"/>
</dbReference>
<evidence type="ECO:0000259" key="10">
    <source>
        <dbReference type="PROSITE" id="PS50109"/>
    </source>
</evidence>
<evidence type="ECO:0000256" key="8">
    <source>
        <dbReference type="ARBA" id="ARBA00023012"/>
    </source>
</evidence>
<dbReference type="InterPro" id="IPR000700">
    <property type="entry name" value="PAS-assoc_C"/>
</dbReference>
<dbReference type="SUPFAM" id="SSF55874">
    <property type="entry name" value="ATPase domain of HSP90 chaperone/DNA topoisomerase II/histidine kinase"/>
    <property type="match status" value="1"/>
</dbReference>
<dbReference type="InterPro" id="IPR003661">
    <property type="entry name" value="HisK_dim/P_dom"/>
</dbReference>
<evidence type="ECO:0000313" key="13">
    <source>
        <dbReference type="EMBL" id="MCC5468220.1"/>
    </source>
</evidence>
<evidence type="ECO:0000256" key="9">
    <source>
        <dbReference type="SAM" id="Phobius"/>
    </source>
</evidence>
<dbReference type="InterPro" id="IPR001610">
    <property type="entry name" value="PAC"/>
</dbReference>
<organism evidence="13 14">
    <name type="scientific">Pelosinus baikalensis</name>
    <dbReference type="NCBI Taxonomy" id="2892015"/>
    <lineage>
        <taxon>Bacteria</taxon>
        <taxon>Bacillati</taxon>
        <taxon>Bacillota</taxon>
        <taxon>Negativicutes</taxon>
        <taxon>Selenomonadales</taxon>
        <taxon>Sporomusaceae</taxon>
        <taxon>Pelosinus</taxon>
    </lineage>
</organism>
<dbReference type="Gene3D" id="3.30.450.20">
    <property type="entry name" value="PAS domain"/>
    <property type="match status" value="1"/>
</dbReference>
<evidence type="ECO:0000256" key="7">
    <source>
        <dbReference type="ARBA" id="ARBA00022840"/>
    </source>
</evidence>
<keyword evidence="9" id="KW-0812">Transmembrane</keyword>
<feature type="domain" description="PAC" evidence="12">
    <location>
        <begin position="285"/>
        <end position="337"/>
    </location>
</feature>
<dbReference type="InterPro" id="IPR013655">
    <property type="entry name" value="PAS_fold_3"/>
</dbReference>
<dbReference type="InterPro" id="IPR035965">
    <property type="entry name" value="PAS-like_dom_sf"/>
</dbReference>
<protein>
    <recommendedName>
        <fullName evidence="2">histidine kinase</fullName>
        <ecNumber evidence="2">2.7.13.3</ecNumber>
    </recommendedName>
</protein>
<dbReference type="Pfam" id="PF00512">
    <property type="entry name" value="HisKA"/>
    <property type="match status" value="1"/>
</dbReference>
<keyword evidence="9" id="KW-1133">Transmembrane helix</keyword>
<dbReference type="Gene3D" id="3.30.565.10">
    <property type="entry name" value="Histidine kinase-like ATPase, C-terminal domain"/>
    <property type="match status" value="1"/>
</dbReference>
<gene>
    <name evidence="13" type="ORF">LMF89_23050</name>
</gene>
<evidence type="ECO:0000256" key="1">
    <source>
        <dbReference type="ARBA" id="ARBA00000085"/>
    </source>
</evidence>
<evidence type="ECO:0000259" key="11">
    <source>
        <dbReference type="PROSITE" id="PS50112"/>
    </source>
</evidence>
<keyword evidence="9" id="KW-0472">Membrane</keyword>
<feature type="transmembrane region" description="Helical" evidence="9">
    <location>
        <begin position="6"/>
        <end position="26"/>
    </location>
</feature>
<reference evidence="13" key="1">
    <citation type="submission" date="2021-11" db="EMBL/GenBank/DDBJ databases">
        <title>Description of a new species Pelosinus isolated from the bottom sediments of Lake Baikal.</title>
        <authorList>
            <person name="Zakharyuk A."/>
        </authorList>
    </citation>
    <scope>NUCLEOTIDE SEQUENCE</scope>
    <source>
        <strain evidence="13">Bkl1</strain>
    </source>
</reference>
<evidence type="ECO:0000256" key="2">
    <source>
        <dbReference type="ARBA" id="ARBA00012438"/>
    </source>
</evidence>
<proteinExistence type="predicted"/>
<keyword evidence="7" id="KW-0067">ATP-binding</keyword>
<keyword evidence="14" id="KW-1185">Reference proteome</keyword>
<dbReference type="RefSeq" id="WP_229537092.1">
    <property type="nucleotide sequence ID" value="NZ_JAJHJB010000053.1"/>
</dbReference>
<dbReference type="EMBL" id="JAJHJB010000053">
    <property type="protein sequence ID" value="MCC5468220.1"/>
    <property type="molecule type" value="Genomic_DNA"/>
</dbReference>
<dbReference type="PRINTS" id="PR00344">
    <property type="entry name" value="BCTRLSENSOR"/>
</dbReference>
<keyword evidence="3" id="KW-0597">Phosphoprotein</keyword>
<dbReference type="PROSITE" id="PS50112">
    <property type="entry name" value="PAS"/>
    <property type="match status" value="1"/>
</dbReference>
<feature type="transmembrane region" description="Helical" evidence="9">
    <location>
        <begin position="120"/>
        <end position="141"/>
    </location>
</feature>
<dbReference type="EC" id="2.7.13.3" evidence="2"/>
<feature type="transmembrane region" description="Helical" evidence="9">
    <location>
        <begin position="180"/>
        <end position="199"/>
    </location>
</feature>
<dbReference type="NCBIfam" id="TIGR00229">
    <property type="entry name" value="sensory_box"/>
    <property type="match status" value="1"/>
</dbReference>
<dbReference type="CDD" id="cd00082">
    <property type="entry name" value="HisKA"/>
    <property type="match status" value="1"/>
</dbReference>
<dbReference type="Pfam" id="PF02518">
    <property type="entry name" value="HATPase_c"/>
    <property type="match status" value="1"/>
</dbReference>
<keyword evidence="8" id="KW-0902">Two-component regulatory system</keyword>
<evidence type="ECO:0000256" key="4">
    <source>
        <dbReference type="ARBA" id="ARBA00022679"/>
    </source>
</evidence>
<feature type="domain" description="PAS" evidence="11">
    <location>
        <begin position="209"/>
        <end position="283"/>
    </location>
</feature>
<evidence type="ECO:0000259" key="12">
    <source>
        <dbReference type="PROSITE" id="PS50113"/>
    </source>
</evidence>
<dbReference type="InterPro" id="IPR000014">
    <property type="entry name" value="PAS"/>
</dbReference>
<dbReference type="CDD" id="cd00130">
    <property type="entry name" value="PAS"/>
    <property type="match status" value="1"/>
</dbReference>
<dbReference type="InterPro" id="IPR003594">
    <property type="entry name" value="HATPase_dom"/>
</dbReference>
<dbReference type="PROSITE" id="PS50109">
    <property type="entry name" value="HIS_KIN"/>
    <property type="match status" value="1"/>
</dbReference>
<comment type="catalytic activity">
    <reaction evidence="1">
        <text>ATP + protein L-histidine = ADP + protein N-phospho-L-histidine.</text>
        <dbReference type="EC" id="2.7.13.3"/>
    </reaction>
</comment>
<dbReference type="InterPro" id="IPR004358">
    <property type="entry name" value="Sig_transdc_His_kin-like_C"/>
</dbReference>
<dbReference type="Gene3D" id="1.10.287.130">
    <property type="match status" value="1"/>
</dbReference>
<evidence type="ECO:0000313" key="14">
    <source>
        <dbReference type="Proteomes" id="UP001165492"/>
    </source>
</evidence>
<name>A0ABS8HYY2_9FIRM</name>
<dbReference type="SMART" id="SM00091">
    <property type="entry name" value="PAS"/>
    <property type="match status" value="1"/>
</dbReference>
<evidence type="ECO:0000256" key="5">
    <source>
        <dbReference type="ARBA" id="ARBA00022741"/>
    </source>
</evidence>
<sequence>MEYVHLSAIGSLIGTISIVLVYIYLYALYREHYIGIWAISWLVLLSRYILFDSGLLAWKQSVLLVLIYQLSINISALMFVWGTHMFVNKPINKWWLYGTGIISFLGSILNAFFSSLIYKLIVPLVFGSLVCMWIGIILIRFSNLEGIGRLITGYAYILWGFLNLSMPFVINITWFLPWGYALGGILRLFIAIGTLMIYFEKTRVDLITRETQYRLLAENAIDVIYSYKLLPERKVEYISPSALEVTGYNAEEYYSNDTLILNLIHPEDQALLNDFISNFPSSTNMPLTLRLIRKDKVVLWIEQKCVTIFDENGHLIALQGIVRDITTRKKLEQMSSLLDRMNMVGSMASTVAHEIRNPMTTVRGYLQVMGRKQEYQKDNDKFNLMIEEIDRANSIIREYLSLSREKLANLKQCSLNNIIAALFPLIQADAASSKVSVNLDIIPIPEILLDENEIRQLLLNLVRNGIEAMPAGGNLDICTFMEDNKVVLSISDQGSGIPSHLLDKLGTPFITTKDTGTGLGLPICYQIAHRHKANIKISTSHEGTTFYVYFTSQIA</sequence>
<dbReference type="PANTHER" id="PTHR43065:SF46">
    <property type="entry name" value="C4-DICARBOXYLATE TRANSPORT SENSOR PROTEIN DCTB"/>
    <property type="match status" value="1"/>
</dbReference>
<feature type="transmembrane region" description="Helical" evidence="9">
    <location>
        <begin position="62"/>
        <end position="82"/>
    </location>
</feature>
<dbReference type="Pfam" id="PF08447">
    <property type="entry name" value="PAS_3"/>
    <property type="match status" value="1"/>
</dbReference>
<evidence type="ECO:0000256" key="3">
    <source>
        <dbReference type="ARBA" id="ARBA00022553"/>
    </source>
</evidence>
<feature type="domain" description="Histidine kinase" evidence="10">
    <location>
        <begin position="350"/>
        <end position="554"/>
    </location>
</feature>
<dbReference type="SUPFAM" id="SSF55785">
    <property type="entry name" value="PYP-like sensor domain (PAS domain)"/>
    <property type="match status" value="1"/>
</dbReference>
<feature type="transmembrane region" description="Helical" evidence="9">
    <location>
        <begin position="33"/>
        <end position="50"/>
    </location>
</feature>
<dbReference type="InterPro" id="IPR005467">
    <property type="entry name" value="His_kinase_dom"/>
</dbReference>
<feature type="transmembrane region" description="Helical" evidence="9">
    <location>
        <begin position="94"/>
        <end position="114"/>
    </location>
</feature>
<dbReference type="SUPFAM" id="SSF47384">
    <property type="entry name" value="Homodimeric domain of signal transducing histidine kinase"/>
    <property type="match status" value="1"/>
</dbReference>
<feature type="transmembrane region" description="Helical" evidence="9">
    <location>
        <begin position="153"/>
        <end position="174"/>
    </location>
</feature>
<keyword evidence="4" id="KW-0808">Transferase</keyword>
<dbReference type="Proteomes" id="UP001165492">
    <property type="component" value="Unassembled WGS sequence"/>
</dbReference>
<keyword evidence="5" id="KW-0547">Nucleotide-binding</keyword>